<gene>
    <name evidence="1" type="ORF">CAL65_11510</name>
</gene>
<dbReference type="AlphaFoldDB" id="A0A3E0WVQ3"/>
<sequence length="94" mass="10946">MDLLNDNAYRVLIRQLEPRERETLRRHLKRLSADDRRGRFSATAGDAFIDRYVDRIQWKPACYHTIGAFIDGELRAVAECCLDSNAPRSAQSWH</sequence>
<dbReference type="Proteomes" id="UP000256763">
    <property type="component" value="Unassembled WGS sequence"/>
</dbReference>
<proteinExistence type="predicted"/>
<dbReference type="EMBL" id="NFZW01000010">
    <property type="protein sequence ID" value="RFA36076.1"/>
    <property type="molecule type" value="Genomic_DNA"/>
</dbReference>
<organism evidence="1 2">
    <name type="scientific">Alkalilimnicola ehrlichii</name>
    <dbReference type="NCBI Taxonomy" id="351052"/>
    <lineage>
        <taxon>Bacteria</taxon>
        <taxon>Pseudomonadati</taxon>
        <taxon>Pseudomonadota</taxon>
        <taxon>Gammaproteobacteria</taxon>
        <taxon>Chromatiales</taxon>
        <taxon>Ectothiorhodospiraceae</taxon>
        <taxon>Alkalilimnicola</taxon>
    </lineage>
</organism>
<keyword evidence="2" id="KW-1185">Reference proteome</keyword>
<evidence type="ECO:0008006" key="3">
    <source>
        <dbReference type="Google" id="ProtNLM"/>
    </source>
</evidence>
<name>A0A3E0WVQ3_9GAMM</name>
<protein>
    <recommendedName>
        <fullName evidence="3">N-acetyltransferase domain-containing protein</fullName>
    </recommendedName>
</protein>
<dbReference type="RefSeq" id="WP_116302223.1">
    <property type="nucleotide sequence ID" value="NZ_NFZV01000009.1"/>
</dbReference>
<evidence type="ECO:0000313" key="1">
    <source>
        <dbReference type="EMBL" id="RFA36076.1"/>
    </source>
</evidence>
<reference evidence="2" key="1">
    <citation type="submission" date="2017-05" db="EMBL/GenBank/DDBJ databases">
        <authorList>
            <person name="Sharma S."/>
            <person name="Sidhu C."/>
            <person name="Pinnaka A.K."/>
        </authorList>
    </citation>
    <scope>NUCLEOTIDE SEQUENCE [LARGE SCALE GENOMIC DNA]</scope>
    <source>
        <strain evidence="2">AK93</strain>
    </source>
</reference>
<dbReference type="Gene3D" id="3.40.630.30">
    <property type="match status" value="1"/>
</dbReference>
<evidence type="ECO:0000313" key="2">
    <source>
        <dbReference type="Proteomes" id="UP000256763"/>
    </source>
</evidence>
<comment type="caution">
    <text evidence="1">The sequence shown here is derived from an EMBL/GenBank/DDBJ whole genome shotgun (WGS) entry which is preliminary data.</text>
</comment>
<accession>A0A3E0WVQ3</accession>